<dbReference type="Proteomes" id="UP000327157">
    <property type="component" value="Unassembled WGS sequence"/>
</dbReference>
<gene>
    <name evidence="2" type="ORF">D8674_039925</name>
</gene>
<sequence length="83" mass="9658">MEKALKIYTEVMRLVKRLKKIPLGRSKKHKERVIIISSKDSDDSSTGLILKVINGCYFVFYGLAWAQHLHLVEEKRKLLMGEQ</sequence>
<protein>
    <submittedName>
        <fullName evidence="2">Poly(RC)-binding protein 4-like</fullName>
    </submittedName>
</protein>
<keyword evidence="1" id="KW-0472">Membrane</keyword>
<proteinExistence type="predicted"/>
<accession>A0A5N5HC58</accession>
<name>A0A5N5HC58_9ROSA</name>
<evidence type="ECO:0000313" key="2">
    <source>
        <dbReference type="EMBL" id="KAB2623722.1"/>
    </source>
</evidence>
<reference evidence="2 3" key="2">
    <citation type="submission" date="2019-11" db="EMBL/GenBank/DDBJ databases">
        <title>A de novo genome assembly of a pear dwarfing rootstock.</title>
        <authorList>
            <person name="Wang F."/>
            <person name="Wang J."/>
            <person name="Li S."/>
            <person name="Zhang Y."/>
            <person name="Fang M."/>
            <person name="Ma L."/>
            <person name="Zhao Y."/>
            <person name="Jiang S."/>
        </authorList>
    </citation>
    <scope>NUCLEOTIDE SEQUENCE [LARGE SCALE GENOMIC DNA]</scope>
    <source>
        <strain evidence="2">S2</strain>
        <tissue evidence="2">Leaf</tissue>
    </source>
</reference>
<reference evidence="2 3" key="1">
    <citation type="submission" date="2019-09" db="EMBL/GenBank/DDBJ databases">
        <authorList>
            <person name="Ou C."/>
        </authorList>
    </citation>
    <scope>NUCLEOTIDE SEQUENCE [LARGE SCALE GENOMIC DNA]</scope>
    <source>
        <strain evidence="2">S2</strain>
        <tissue evidence="2">Leaf</tissue>
    </source>
</reference>
<comment type="caution">
    <text evidence="2">The sequence shown here is derived from an EMBL/GenBank/DDBJ whole genome shotgun (WGS) entry which is preliminary data.</text>
</comment>
<dbReference type="AlphaFoldDB" id="A0A5N5HC58"/>
<evidence type="ECO:0000256" key="1">
    <source>
        <dbReference type="SAM" id="Phobius"/>
    </source>
</evidence>
<dbReference type="EMBL" id="SMOL01000194">
    <property type="protein sequence ID" value="KAB2623722.1"/>
    <property type="molecule type" value="Genomic_DNA"/>
</dbReference>
<keyword evidence="1" id="KW-0812">Transmembrane</keyword>
<keyword evidence="3" id="KW-1185">Reference proteome</keyword>
<evidence type="ECO:0000313" key="3">
    <source>
        <dbReference type="Proteomes" id="UP000327157"/>
    </source>
</evidence>
<organism evidence="2 3">
    <name type="scientific">Pyrus ussuriensis x Pyrus communis</name>
    <dbReference type="NCBI Taxonomy" id="2448454"/>
    <lineage>
        <taxon>Eukaryota</taxon>
        <taxon>Viridiplantae</taxon>
        <taxon>Streptophyta</taxon>
        <taxon>Embryophyta</taxon>
        <taxon>Tracheophyta</taxon>
        <taxon>Spermatophyta</taxon>
        <taxon>Magnoliopsida</taxon>
        <taxon>eudicotyledons</taxon>
        <taxon>Gunneridae</taxon>
        <taxon>Pentapetalae</taxon>
        <taxon>rosids</taxon>
        <taxon>fabids</taxon>
        <taxon>Rosales</taxon>
        <taxon>Rosaceae</taxon>
        <taxon>Amygdaloideae</taxon>
        <taxon>Maleae</taxon>
        <taxon>Pyrus</taxon>
    </lineage>
</organism>
<keyword evidence="1" id="KW-1133">Transmembrane helix</keyword>
<feature type="transmembrane region" description="Helical" evidence="1">
    <location>
        <begin position="48"/>
        <end position="66"/>
    </location>
</feature>